<keyword evidence="2" id="KW-0238">DNA-binding</keyword>
<dbReference type="Gene3D" id="2.170.150.80">
    <property type="entry name" value="NAC domain"/>
    <property type="match status" value="1"/>
</dbReference>
<keyword evidence="3" id="KW-0804">Transcription</keyword>
<dbReference type="PANTHER" id="PTHR31719:SF179">
    <property type="entry name" value="OS08G0148400 PROTEIN"/>
    <property type="match status" value="1"/>
</dbReference>
<dbReference type="PANTHER" id="PTHR31719">
    <property type="entry name" value="NAC TRANSCRIPTION FACTOR 56"/>
    <property type="match status" value="1"/>
</dbReference>
<feature type="domain" description="NAC" evidence="6">
    <location>
        <begin position="42"/>
        <end position="197"/>
    </location>
</feature>
<evidence type="ECO:0000256" key="1">
    <source>
        <dbReference type="ARBA" id="ARBA00023015"/>
    </source>
</evidence>
<feature type="region of interest" description="Disordered" evidence="5">
    <location>
        <begin position="198"/>
        <end position="222"/>
    </location>
</feature>
<dbReference type="Pfam" id="PF02365">
    <property type="entry name" value="NAM"/>
    <property type="match status" value="1"/>
</dbReference>
<feature type="region of interest" description="Disordered" evidence="5">
    <location>
        <begin position="1"/>
        <end position="22"/>
    </location>
</feature>
<proteinExistence type="predicted"/>
<keyword evidence="4" id="KW-0539">Nucleus</keyword>
<evidence type="ECO:0000259" key="6">
    <source>
        <dbReference type="PROSITE" id="PS51005"/>
    </source>
</evidence>
<dbReference type="InterPro" id="IPR003441">
    <property type="entry name" value="NAC-dom"/>
</dbReference>
<evidence type="ECO:0000256" key="5">
    <source>
        <dbReference type="SAM" id="MobiDB-lite"/>
    </source>
</evidence>
<protein>
    <recommendedName>
        <fullName evidence="6">NAC domain-containing protein</fullName>
    </recommendedName>
</protein>
<keyword evidence="8" id="KW-1185">Reference proteome</keyword>
<dbReference type="SUPFAM" id="SSF101941">
    <property type="entry name" value="NAC domain"/>
    <property type="match status" value="1"/>
</dbReference>
<evidence type="ECO:0000313" key="7">
    <source>
        <dbReference type="EMBL" id="WJZ88633.1"/>
    </source>
</evidence>
<accession>A0ABY9C061</accession>
<reference evidence="7 8" key="1">
    <citation type="journal article" date="2023" name="Hortic Res">
        <title>The complete reference genome for grapevine (Vitis vinifera L.) genetics and breeding.</title>
        <authorList>
            <person name="Shi X."/>
            <person name="Cao S."/>
            <person name="Wang X."/>
            <person name="Huang S."/>
            <person name="Wang Y."/>
            <person name="Liu Z."/>
            <person name="Liu W."/>
            <person name="Leng X."/>
            <person name="Peng Y."/>
            <person name="Wang N."/>
            <person name="Wang Y."/>
            <person name="Ma Z."/>
            <person name="Xu X."/>
            <person name="Zhang F."/>
            <person name="Xue H."/>
            <person name="Zhong H."/>
            <person name="Wang Y."/>
            <person name="Zhang K."/>
            <person name="Velt A."/>
            <person name="Avia K."/>
            <person name="Holtgrawe D."/>
            <person name="Grimplet J."/>
            <person name="Matus J.T."/>
            <person name="Ware D."/>
            <person name="Wu X."/>
            <person name="Wang H."/>
            <person name="Liu C."/>
            <person name="Fang Y."/>
            <person name="Rustenholz C."/>
            <person name="Cheng Z."/>
            <person name="Xiao H."/>
            <person name="Zhou Y."/>
        </authorList>
    </citation>
    <scope>NUCLEOTIDE SEQUENCE [LARGE SCALE GENOMIC DNA]</scope>
    <source>
        <strain evidence="8">cv. Pinot noir / PN40024</strain>
        <tissue evidence="7">Leaf</tissue>
    </source>
</reference>
<dbReference type="Proteomes" id="UP001227230">
    <property type="component" value="Chromosome 6"/>
</dbReference>
<organism evidence="7 8">
    <name type="scientific">Vitis vinifera</name>
    <name type="common">Grape</name>
    <dbReference type="NCBI Taxonomy" id="29760"/>
    <lineage>
        <taxon>Eukaryota</taxon>
        <taxon>Viridiplantae</taxon>
        <taxon>Streptophyta</taxon>
        <taxon>Embryophyta</taxon>
        <taxon>Tracheophyta</taxon>
        <taxon>Spermatophyta</taxon>
        <taxon>Magnoliopsida</taxon>
        <taxon>eudicotyledons</taxon>
        <taxon>Gunneridae</taxon>
        <taxon>Pentapetalae</taxon>
        <taxon>rosids</taxon>
        <taxon>Vitales</taxon>
        <taxon>Vitaceae</taxon>
        <taxon>Viteae</taxon>
        <taxon>Vitis</taxon>
    </lineage>
</organism>
<evidence type="ECO:0000256" key="4">
    <source>
        <dbReference type="ARBA" id="ARBA00023242"/>
    </source>
</evidence>
<dbReference type="EMBL" id="CP126653">
    <property type="protein sequence ID" value="WJZ88633.1"/>
    <property type="molecule type" value="Genomic_DNA"/>
</dbReference>
<keyword evidence="1" id="KW-0805">Transcription regulation</keyword>
<evidence type="ECO:0000256" key="2">
    <source>
        <dbReference type="ARBA" id="ARBA00023125"/>
    </source>
</evidence>
<sequence>MVGGTQVPVGGSRIPKPEEEKEEEIRILDYRFKNKDEFLNSMPPGYRFSPTDEEAILYFLRPKIENKPLPINGIMEVNIYQYDPEDLTALFPPCGNHKDGIDQWFFFTPRDRKYPNGMRPSRRAGKGYWKAIGGDKAVKCENQTIGYRKVLVFCRGNAPKGEKTNWIMYEFRGKEPPRSPSANTMRLDIVLSKIYKQPNKPLTRRSSTHVPESEPEPPQPVKVEAGGMEQNGDQTRLFTQGTGQELNQIISYADPYEEQCYYNSSQMPLQTQQPQPTTEIFQTPQEHDNFALQSNTQFPILDPSVFMPFPTLHQPIHSIGNEFGGQGLDNFDIINGAFGNSSFDAGNNIDFGNVPDLDASIVFGNVPGLDSTDYGNPGLCPMSSNMNGNYGRQLKIQRFVVVLLLHHHQSGILLKIAMSSSTSDVWFCCGDCDNNLVPFNGLVKELVSHRNSKSRWLLFRDNAGLNVRFDGRRAITEAPASVTSIQVRDAGRSTQTDMADIHCANCEGHVGWKIIRERNNHPVVHKGQFILQSFYQDSWESQIFAPCHKTQGRKHG</sequence>
<name>A0ABY9C061_VITVI</name>
<gene>
    <name evidence="7" type="ORF">VitviT2T_007912</name>
</gene>
<evidence type="ECO:0000313" key="8">
    <source>
        <dbReference type="Proteomes" id="UP001227230"/>
    </source>
</evidence>
<dbReference type="PROSITE" id="PS51005">
    <property type="entry name" value="NAC"/>
    <property type="match status" value="1"/>
</dbReference>
<dbReference type="InterPro" id="IPR036093">
    <property type="entry name" value="NAC_dom_sf"/>
</dbReference>
<evidence type="ECO:0000256" key="3">
    <source>
        <dbReference type="ARBA" id="ARBA00023163"/>
    </source>
</evidence>